<comment type="caution">
    <text evidence="2">The sequence shown here is derived from an EMBL/GenBank/DDBJ whole genome shotgun (WGS) entry which is preliminary data.</text>
</comment>
<sequence>MEIYPFCCVSSKIGATIIGALEIIGGLLGLIWARIVHIELENDKEDLLEAEAEYWRYQSHPTLTNEELSQKIAILQLRFIYGMVMSLASIVTASILLHGIKNKRPRLILAHLVLNVMLYIFSIFFSIFYANEMYRDVLVIVFLITLYCLVVVCHAYMEIWKALNRNDTFSAVTYTRT</sequence>
<keyword evidence="3" id="KW-1185">Reference proteome</keyword>
<feature type="transmembrane region" description="Helical" evidence="1">
    <location>
        <begin position="12"/>
        <end position="35"/>
    </location>
</feature>
<dbReference type="EMBL" id="CAXLJM020000040">
    <property type="protein sequence ID" value="CAL8108713.1"/>
    <property type="molecule type" value="Genomic_DNA"/>
</dbReference>
<accession>A0ABP1QN84</accession>
<evidence type="ECO:0000256" key="1">
    <source>
        <dbReference type="SAM" id="Phobius"/>
    </source>
</evidence>
<feature type="transmembrane region" description="Helical" evidence="1">
    <location>
        <begin position="79"/>
        <end position="100"/>
    </location>
</feature>
<gene>
    <name evidence="2" type="ORF">ODALV1_LOCUS13067</name>
</gene>
<proteinExistence type="predicted"/>
<keyword evidence="1" id="KW-1133">Transmembrane helix</keyword>
<dbReference type="Proteomes" id="UP001642540">
    <property type="component" value="Unassembled WGS sequence"/>
</dbReference>
<evidence type="ECO:0000313" key="2">
    <source>
        <dbReference type="EMBL" id="CAL8108713.1"/>
    </source>
</evidence>
<evidence type="ECO:0000313" key="3">
    <source>
        <dbReference type="Proteomes" id="UP001642540"/>
    </source>
</evidence>
<keyword evidence="1" id="KW-0812">Transmembrane</keyword>
<reference evidence="2 3" key="1">
    <citation type="submission" date="2024-08" db="EMBL/GenBank/DDBJ databases">
        <authorList>
            <person name="Cucini C."/>
            <person name="Frati F."/>
        </authorList>
    </citation>
    <scope>NUCLEOTIDE SEQUENCE [LARGE SCALE GENOMIC DNA]</scope>
</reference>
<feature type="transmembrane region" description="Helical" evidence="1">
    <location>
        <begin position="137"/>
        <end position="157"/>
    </location>
</feature>
<name>A0ABP1QN84_9HEXA</name>
<protein>
    <submittedName>
        <fullName evidence="2">Uncharacterized protein</fullName>
    </submittedName>
</protein>
<feature type="transmembrane region" description="Helical" evidence="1">
    <location>
        <begin position="112"/>
        <end position="131"/>
    </location>
</feature>
<organism evidence="2 3">
    <name type="scientific">Orchesella dallaii</name>
    <dbReference type="NCBI Taxonomy" id="48710"/>
    <lineage>
        <taxon>Eukaryota</taxon>
        <taxon>Metazoa</taxon>
        <taxon>Ecdysozoa</taxon>
        <taxon>Arthropoda</taxon>
        <taxon>Hexapoda</taxon>
        <taxon>Collembola</taxon>
        <taxon>Entomobryomorpha</taxon>
        <taxon>Entomobryoidea</taxon>
        <taxon>Orchesellidae</taxon>
        <taxon>Orchesellinae</taxon>
        <taxon>Orchesella</taxon>
    </lineage>
</organism>
<keyword evidence="1" id="KW-0472">Membrane</keyword>